<comment type="caution">
    <text evidence="4">The sequence shown here is derived from an EMBL/GenBank/DDBJ whole genome shotgun (WGS) entry which is preliminary data.</text>
</comment>
<evidence type="ECO:0000256" key="1">
    <source>
        <dbReference type="ARBA" id="ARBA00004613"/>
    </source>
</evidence>
<feature type="compositionally biased region" description="Acidic residues" evidence="3">
    <location>
        <begin position="69"/>
        <end position="80"/>
    </location>
</feature>
<feature type="region of interest" description="Disordered" evidence="3">
    <location>
        <begin position="831"/>
        <end position="851"/>
    </location>
</feature>
<dbReference type="PANTHER" id="PTHR38340:SF1">
    <property type="entry name" value="S-LAYER PROTEIN"/>
    <property type="match status" value="1"/>
</dbReference>
<dbReference type="Proteomes" id="UP000261931">
    <property type="component" value="Unassembled WGS sequence"/>
</dbReference>
<gene>
    <name evidence="4" type="ORF">DY262_14105</name>
</gene>
<dbReference type="Pfam" id="PF00353">
    <property type="entry name" value="HemolysinCabind"/>
    <property type="match status" value="10"/>
</dbReference>
<dbReference type="InterPro" id="IPR001343">
    <property type="entry name" value="Hemolysn_Ca-bd"/>
</dbReference>
<evidence type="ECO:0000256" key="2">
    <source>
        <dbReference type="ARBA" id="ARBA00022525"/>
    </source>
</evidence>
<feature type="compositionally biased region" description="Basic and acidic residues" evidence="3">
    <location>
        <begin position="92"/>
        <end position="112"/>
    </location>
</feature>
<evidence type="ECO:0008006" key="6">
    <source>
        <dbReference type="Google" id="ProtNLM"/>
    </source>
</evidence>
<sequence>MKSTPHGASSTRRVYTTGITTTSTDTSRLGQGDALHGGAGDDWLFGEAGQDQMDGGSGKDVLFGGTDSDSLDGGDGDDVLVGDLSDKATPLHGDDRLSGGAGDDRLQGDGGHDQLFGGDGDDELQGDGKATPVYLHGDDFLDGGAGSDTLWGHGGADQLLGGTGDDGLWGDDGPSFAIDKTWHGQDLLMGEEGDDLLVGGGAADTLLGGAGDDWLYGDDVPDVPGLYTVDASAHGNDWLDGGAGNDQLVGGGGRDQLLGGEGDDVLKGGDGDDFLDGGSGLNHLAGGSGNDTYAVRGADLAQPAPATDQPFDVRTTLSDSQGSNLLRVDARQSDISLLPGLNADGSTGVCMVWRTGIDAQGQPQVAVLAMDSLRSAASFTVEFSDGQRVAFSRWVGDALQAEITEESPQAGDLLTGAAGNDHLGVYGAGSQVMGGRGDDTITLGAEGSVVRFDRGDGHDVLQGWYGEQHIAFGAGIRPEDLSVRLTPQGRIVIAIADVDGAESGDRLELPVSSWGLPSNGFLADVGFADGRTLTWRDLLAQGVRIEADPNSIWVTGTDAKDQFSGVPANATLAGGAGDDQYHLSAGERATVRDSQGLNRIVFSADAASDWAAVGVQRAAPTADGLDSNDLLLSAGGATIRLSDALTQGDRFEIALSDGQARPLAELVRGLGSMGVEDGWDNGYLIGGDGDDLLRGQGGQDTLSGQGGSDALLGGEGDDLYLIDFDPGHDQIIDLQGRNTVRFGPGVPADAVRIERVGDGTDLRLSLDDECSVTVRRALEGAVVRYEFDDGSAWTLDNLIGRLGLSHGLSLVGTSGSDELVGTVLGDFISAGPGDDSLSGGPGDDELRGGAGDDRYRFQLGDGVDRLIDPEGASELHFGPGITPEQLSAAHETLDGTRCVRLRYSADDNLLIRDDMPLDGLRFFFDNGEVRQAHALYAEILMSDGAPLVGSAGDDVLVGYASADVLQGLDGMDTLQGGAGNDRLDGGAGSDHLYGGHGQDSYVLRAGDGLDRLAEAPGQSSRLLLDGIAPEALNFGRIGNDLLVRHGGSNAAAFIQDAYGANTRWTLVDAQGREQDLLVLASQAIAEQTPAQSQAAFAAAADAQAGPMTSARMYLGDGGWGWLGGLHRTDEAGTFTEDAGTFDERVYRWEKTTQHTASDEADVVLGGERDGSSFKSELLATVERTETVWGQRFVGYKTVTTGSPDRFMSFDDYMVGADGVFATNRVSLVPDKTNGMGVGHLSVWLHGDLRTESIPVYESGWVTENRVDYYYRATYVNVRTVVEHQGGDGANHIGLQGSATTLVSAGGGDDVVESQNATQETPGYKDTGSPDWIDGGSGDDLIRAGAGDDELRGGLGNDTLVGGAGADVYVVDAMDDGWDVIDERAVPSVHVTVATWMYPRADSSSQWRLDPAVEAELRSLAGKLDEEQELQLQDGSHFEFDMPATADKLNALMRLDQRPLRFDASSYSAIDSPDLDGLIARVSGRPLVSYSNPYWSSDAPHPPNWGSEAPRPPIHFDDQSLRSLDADTVRLGPGIDPGALQASWSTVDTEEGPCRALTLSWGGPGGVHVLMPEDGAIPGAGIECFEFADGTVWSMEQMVALVSSAPKPVVAAVSEWPALASGNDRWRDIWALGDNGASNPLSQGVFSGAELSPAQATFEAQFNNLIHAMAAFAPPPMASFTPSSDTQASAFVPVLAANPF</sequence>
<organism evidence="4 5">
    <name type="scientific">Hydrogenophaga borbori</name>
    <dbReference type="NCBI Taxonomy" id="2294117"/>
    <lineage>
        <taxon>Bacteria</taxon>
        <taxon>Pseudomonadati</taxon>
        <taxon>Pseudomonadota</taxon>
        <taxon>Betaproteobacteria</taxon>
        <taxon>Burkholderiales</taxon>
        <taxon>Comamonadaceae</taxon>
        <taxon>Hydrogenophaga</taxon>
    </lineage>
</organism>
<dbReference type="InterPro" id="IPR011049">
    <property type="entry name" value="Serralysin-like_metalloprot_C"/>
</dbReference>
<dbReference type="SUPFAM" id="SSF51120">
    <property type="entry name" value="beta-Roll"/>
    <property type="match status" value="8"/>
</dbReference>
<feature type="compositionally biased region" description="Low complexity" evidence="3">
    <location>
        <begin position="10"/>
        <end position="28"/>
    </location>
</feature>
<accession>A0A372EHB5</accession>
<dbReference type="PANTHER" id="PTHR38340">
    <property type="entry name" value="S-LAYER PROTEIN"/>
    <property type="match status" value="1"/>
</dbReference>
<dbReference type="InterPro" id="IPR050557">
    <property type="entry name" value="RTX_toxin/Mannuronan_C5-epim"/>
</dbReference>
<keyword evidence="5" id="KW-1185">Reference proteome</keyword>
<evidence type="ECO:0000313" key="5">
    <source>
        <dbReference type="Proteomes" id="UP000261931"/>
    </source>
</evidence>
<protein>
    <recommendedName>
        <fullName evidence="6">Haemolysin-type calcium binding-related domain-containing protein</fullName>
    </recommendedName>
</protein>
<name>A0A372EHB5_9BURK</name>
<keyword evidence="2" id="KW-0964">Secreted</keyword>
<comment type="subcellular location">
    <subcellularLocation>
        <location evidence="1">Secreted</location>
    </subcellularLocation>
</comment>
<dbReference type="PRINTS" id="PR00313">
    <property type="entry name" value="CABNDNGRPT"/>
</dbReference>
<dbReference type="GO" id="GO:0005509">
    <property type="term" value="F:calcium ion binding"/>
    <property type="evidence" value="ECO:0007669"/>
    <property type="project" value="InterPro"/>
</dbReference>
<evidence type="ECO:0000256" key="3">
    <source>
        <dbReference type="SAM" id="MobiDB-lite"/>
    </source>
</evidence>
<proteinExistence type="predicted"/>
<dbReference type="PROSITE" id="PS00330">
    <property type="entry name" value="HEMOLYSIN_CALCIUM"/>
    <property type="match status" value="9"/>
</dbReference>
<dbReference type="InterPro" id="IPR018511">
    <property type="entry name" value="Hemolysin-typ_Ca-bd_CS"/>
</dbReference>
<dbReference type="EMBL" id="QVLS01000008">
    <property type="protein sequence ID" value="RFP77881.1"/>
    <property type="molecule type" value="Genomic_DNA"/>
</dbReference>
<dbReference type="Gene3D" id="2.150.10.10">
    <property type="entry name" value="Serralysin-like metalloprotease, C-terminal"/>
    <property type="match status" value="9"/>
</dbReference>
<feature type="region of interest" description="Disordered" evidence="3">
    <location>
        <begin position="1"/>
        <end position="130"/>
    </location>
</feature>
<dbReference type="GO" id="GO:0005576">
    <property type="term" value="C:extracellular region"/>
    <property type="evidence" value="ECO:0007669"/>
    <property type="project" value="UniProtKB-SubCell"/>
</dbReference>
<evidence type="ECO:0000313" key="4">
    <source>
        <dbReference type="EMBL" id="RFP77881.1"/>
    </source>
</evidence>
<reference evidence="4 5" key="1">
    <citation type="submission" date="2018-08" db="EMBL/GenBank/DDBJ databases">
        <title>Hydrogenophaga sp. LA-38 isolated from sludge.</title>
        <authorList>
            <person name="Im W.-T."/>
        </authorList>
    </citation>
    <scope>NUCLEOTIDE SEQUENCE [LARGE SCALE GENOMIC DNA]</scope>
    <source>
        <strain evidence="4 5">LA-38</strain>
    </source>
</reference>